<feature type="transmembrane region" description="Helical" evidence="7">
    <location>
        <begin position="35"/>
        <end position="58"/>
    </location>
</feature>
<organism evidence="10 11">
    <name type="scientific">Micromonospora sediminicola</name>
    <dbReference type="NCBI Taxonomy" id="946078"/>
    <lineage>
        <taxon>Bacteria</taxon>
        <taxon>Bacillati</taxon>
        <taxon>Actinomycetota</taxon>
        <taxon>Actinomycetes</taxon>
        <taxon>Micromonosporales</taxon>
        <taxon>Micromonosporaceae</taxon>
        <taxon>Micromonospora</taxon>
    </lineage>
</organism>
<dbReference type="Pfam" id="PF12696">
    <property type="entry name" value="TraG-D_C"/>
    <property type="match status" value="1"/>
</dbReference>
<dbReference type="OrthoDB" id="226701at2"/>
<feature type="region of interest" description="Disordered" evidence="6">
    <location>
        <begin position="539"/>
        <end position="561"/>
    </location>
</feature>
<dbReference type="Gene3D" id="1.10.8.80">
    <property type="entry name" value="Magnesium chelatase subunit I, C-Terminal domain"/>
    <property type="match status" value="1"/>
</dbReference>
<dbReference type="Gene3D" id="3.40.50.300">
    <property type="entry name" value="P-loop containing nucleotide triphosphate hydrolases"/>
    <property type="match status" value="1"/>
</dbReference>
<dbReference type="PANTHER" id="PTHR37937:SF1">
    <property type="entry name" value="CONJUGATIVE TRANSFER: DNA TRANSPORT"/>
    <property type="match status" value="1"/>
</dbReference>
<evidence type="ECO:0000256" key="5">
    <source>
        <dbReference type="ARBA" id="ARBA00023136"/>
    </source>
</evidence>
<gene>
    <name evidence="9" type="ORF">GA0070622_0053</name>
    <name evidence="10" type="ORF">GA0070622_0065</name>
</gene>
<dbReference type="STRING" id="946078.GA0070622_0053"/>
<keyword evidence="5 7" id="KW-0472">Membrane</keyword>
<evidence type="ECO:0000313" key="9">
    <source>
        <dbReference type="EMBL" id="SBT63112.1"/>
    </source>
</evidence>
<protein>
    <submittedName>
        <fullName evidence="10">TraM recognition site of TraD and TraG</fullName>
    </submittedName>
</protein>
<sequence>MSKDRTFPGSALGIGLLVDAAGVAAIQLPLPYADLAGGGALVTGTTVAGVALVTWVGARRGTAGQLDRWSRRSRRDGGVASLRDHLRTTSAWSMRRRAVVLKPSLAHANMWERWRTPVSEYAAEIGKTGRRRLWISAEDNILRVAGPRSGKTTAMAGRIIKAPGGVVVTSTRVDLLKTLPMRAAKGPCHIYDPGGISKAGSTIKWSPLTGCRSTAIAAKRAAAMLPESGSDEGERWDKQARRVLAVLMHAAALTDRPMRQVQAWLDVDGPALRVAATEVEQALEDSPSASAQRAAARQFYGTVDKTRSSIVTTAMVALQWLTDDKAAAIGDCEPSESMDLDDLLDRRGTIYILGSKEGLTAPLTGALVAEVIRLAEIVAEQRGGRLDPCLTLVLDEAAKVAPGPLHEWAADCGGRGIVLDVAVHSLAAMEHTWGDHAARMILSTCNAILVGAGCKDPHDLAHWEALSGERKEISETRDKDGEVTSTTEIGRPVITAAQIAQLPKGMAIVYGLGPVSIVKTPNTWKWRSVRKALAQAARQMPQQTRYEEQMAAEDRVTEPAQ</sequence>
<dbReference type="AlphaFoldDB" id="A0A1A9B271"/>
<evidence type="ECO:0000313" key="10">
    <source>
        <dbReference type="EMBL" id="SBT63124.1"/>
    </source>
</evidence>
<dbReference type="RefSeq" id="WP_091565132.1">
    <property type="nucleotide sequence ID" value="NZ_FLRH01000002.1"/>
</dbReference>
<dbReference type="SUPFAM" id="SSF52540">
    <property type="entry name" value="P-loop containing nucleoside triphosphate hydrolases"/>
    <property type="match status" value="1"/>
</dbReference>
<evidence type="ECO:0000256" key="4">
    <source>
        <dbReference type="ARBA" id="ARBA00022989"/>
    </source>
</evidence>
<feature type="compositionally biased region" description="Basic and acidic residues" evidence="6">
    <location>
        <begin position="545"/>
        <end position="561"/>
    </location>
</feature>
<dbReference type="InterPro" id="IPR027417">
    <property type="entry name" value="P-loop_NTPase"/>
</dbReference>
<dbReference type="EMBL" id="FLRH01000002">
    <property type="protein sequence ID" value="SBT63112.1"/>
    <property type="molecule type" value="Genomic_DNA"/>
</dbReference>
<evidence type="ECO:0000256" key="3">
    <source>
        <dbReference type="ARBA" id="ARBA00022692"/>
    </source>
</evidence>
<evidence type="ECO:0000256" key="7">
    <source>
        <dbReference type="SAM" id="Phobius"/>
    </source>
</evidence>
<dbReference type="EMBL" id="FLRH01000002">
    <property type="protein sequence ID" value="SBT63124.1"/>
    <property type="molecule type" value="Genomic_DNA"/>
</dbReference>
<dbReference type="PANTHER" id="PTHR37937">
    <property type="entry name" value="CONJUGATIVE TRANSFER: DNA TRANSPORT"/>
    <property type="match status" value="1"/>
</dbReference>
<evidence type="ECO:0000256" key="1">
    <source>
        <dbReference type="ARBA" id="ARBA00004651"/>
    </source>
</evidence>
<dbReference type="GO" id="GO:0005886">
    <property type="term" value="C:plasma membrane"/>
    <property type="evidence" value="ECO:0007669"/>
    <property type="project" value="UniProtKB-SubCell"/>
</dbReference>
<keyword evidence="11" id="KW-1185">Reference proteome</keyword>
<proteinExistence type="predicted"/>
<evidence type="ECO:0000259" key="8">
    <source>
        <dbReference type="Pfam" id="PF12696"/>
    </source>
</evidence>
<name>A0A1A9B271_9ACTN</name>
<comment type="subcellular location">
    <subcellularLocation>
        <location evidence="1">Cell membrane</location>
        <topology evidence="1">Multi-pass membrane protein</topology>
    </subcellularLocation>
</comment>
<reference evidence="10" key="2">
    <citation type="submission" date="2016-06" db="EMBL/GenBank/DDBJ databases">
        <authorList>
            <person name="Kjaerup R.B."/>
            <person name="Dalgaard T.S."/>
            <person name="Juul-Madsen H.R."/>
        </authorList>
    </citation>
    <scope>NUCLEOTIDE SEQUENCE [LARGE SCALE GENOMIC DNA]</scope>
    <source>
        <strain evidence="10">DSM 45794</strain>
    </source>
</reference>
<accession>A0A1A9B271</accession>
<evidence type="ECO:0000313" key="11">
    <source>
        <dbReference type="Proteomes" id="UP000199558"/>
    </source>
</evidence>
<keyword evidence="4 7" id="KW-1133">Transmembrane helix</keyword>
<reference evidence="11" key="1">
    <citation type="submission" date="2016-06" db="EMBL/GenBank/DDBJ databases">
        <authorList>
            <person name="Varghese N."/>
            <person name="Submissions Spin"/>
        </authorList>
    </citation>
    <scope>NUCLEOTIDE SEQUENCE [LARGE SCALE GENOMIC DNA]</scope>
    <source>
        <strain evidence="11">DSM 45794</strain>
    </source>
</reference>
<evidence type="ECO:0000256" key="2">
    <source>
        <dbReference type="ARBA" id="ARBA00022475"/>
    </source>
</evidence>
<evidence type="ECO:0000256" key="6">
    <source>
        <dbReference type="SAM" id="MobiDB-lite"/>
    </source>
</evidence>
<keyword evidence="2" id="KW-1003">Cell membrane</keyword>
<feature type="domain" description="TraD/TraG TraM recognition site" evidence="8">
    <location>
        <begin position="390"/>
        <end position="504"/>
    </location>
</feature>
<dbReference type="InterPro" id="IPR051539">
    <property type="entry name" value="T4SS-coupling_protein"/>
</dbReference>
<dbReference type="Proteomes" id="UP000199558">
    <property type="component" value="Unassembled WGS sequence"/>
</dbReference>
<dbReference type="CDD" id="cd01127">
    <property type="entry name" value="TrwB_TraG_TraD_VirD4"/>
    <property type="match status" value="1"/>
</dbReference>
<dbReference type="InterPro" id="IPR032689">
    <property type="entry name" value="TraG-D_C"/>
</dbReference>
<keyword evidence="3 7" id="KW-0812">Transmembrane</keyword>